<reference evidence="3" key="1">
    <citation type="journal article" date="2014" name="Int. J. Syst. Evol. Microbiol.">
        <title>Complete genome sequence of Corynebacterium casei LMG S-19264T (=DSM 44701T), isolated from a smear-ripened cheese.</title>
        <authorList>
            <consortium name="US DOE Joint Genome Institute (JGI-PGF)"/>
            <person name="Walter F."/>
            <person name="Albersmeier A."/>
            <person name="Kalinowski J."/>
            <person name="Ruckert C."/>
        </authorList>
    </citation>
    <scope>NUCLEOTIDE SEQUENCE</scope>
    <source>
        <strain evidence="3">CGMCC 1.12785</strain>
    </source>
</reference>
<dbReference type="Gene3D" id="2.60.120.10">
    <property type="entry name" value="Jelly Rolls"/>
    <property type="match status" value="1"/>
</dbReference>
<reference evidence="3" key="2">
    <citation type="submission" date="2020-09" db="EMBL/GenBank/DDBJ databases">
        <authorList>
            <person name="Sun Q."/>
            <person name="Zhou Y."/>
        </authorList>
    </citation>
    <scope>NUCLEOTIDE SEQUENCE</scope>
    <source>
        <strain evidence="3">CGMCC 1.12785</strain>
    </source>
</reference>
<dbReference type="SMART" id="SM00530">
    <property type="entry name" value="HTH_XRE"/>
    <property type="match status" value="1"/>
</dbReference>
<evidence type="ECO:0000256" key="1">
    <source>
        <dbReference type="ARBA" id="ARBA00023125"/>
    </source>
</evidence>
<evidence type="ECO:0000259" key="2">
    <source>
        <dbReference type="PROSITE" id="PS50943"/>
    </source>
</evidence>
<name>A0A8J2U167_9MICO</name>
<dbReference type="InterPro" id="IPR014710">
    <property type="entry name" value="RmlC-like_jellyroll"/>
</dbReference>
<dbReference type="GO" id="GO:0003700">
    <property type="term" value="F:DNA-binding transcription factor activity"/>
    <property type="evidence" value="ECO:0007669"/>
    <property type="project" value="TreeGrafter"/>
</dbReference>
<keyword evidence="4" id="KW-1185">Reference proteome</keyword>
<sequence>MRPVHPRPEEAQPRIGARLRESRSAQGLSLSELATATGLTKGFLSRVERDETSPSVATLVQICQVLSLPIGDLFAEPEVQHLPLDAAPAINMGGREVEERLITPRGQERVQMIRSRMGPGASSGDRPYTVSCDLEVVHVLSGRITVRFPSSSHELNAGDTLSFPGREPHSWSVAEDAHAEVIWTLVPAAWSGTAV</sequence>
<dbReference type="Proteomes" id="UP000616114">
    <property type="component" value="Unassembled WGS sequence"/>
</dbReference>
<dbReference type="GO" id="GO:0005829">
    <property type="term" value="C:cytosol"/>
    <property type="evidence" value="ECO:0007669"/>
    <property type="project" value="TreeGrafter"/>
</dbReference>
<dbReference type="EMBL" id="BMFY01000022">
    <property type="protein sequence ID" value="GGA28144.1"/>
    <property type="molecule type" value="Genomic_DNA"/>
</dbReference>
<dbReference type="InterPro" id="IPR013096">
    <property type="entry name" value="Cupin_2"/>
</dbReference>
<dbReference type="InterPro" id="IPR001387">
    <property type="entry name" value="Cro/C1-type_HTH"/>
</dbReference>
<gene>
    <name evidence="3" type="ORF">GCM10011333_33660</name>
</gene>
<proteinExistence type="predicted"/>
<dbReference type="RefSeq" id="WP_188552031.1">
    <property type="nucleotide sequence ID" value="NZ_BMFY01000022.1"/>
</dbReference>
<organism evidence="3 4">
    <name type="scientific">Sediminivirga luteola</name>
    <dbReference type="NCBI Taxonomy" id="1774748"/>
    <lineage>
        <taxon>Bacteria</taxon>
        <taxon>Bacillati</taxon>
        <taxon>Actinomycetota</taxon>
        <taxon>Actinomycetes</taxon>
        <taxon>Micrococcales</taxon>
        <taxon>Brevibacteriaceae</taxon>
        <taxon>Sediminivirga</taxon>
    </lineage>
</organism>
<dbReference type="SUPFAM" id="SSF51182">
    <property type="entry name" value="RmlC-like cupins"/>
    <property type="match status" value="1"/>
</dbReference>
<keyword evidence="1" id="KW-0238">DNA-binding</keyword>
<protein>
    <submittedName>
        <fullName evidence="3">Transcriptional regulator</fullName>
    </submittedName>
</protein>
<dbReference type="InterPro" id="IPR050807">
    <property type="entry name" value="TransReg_Diox_bact_type"/>
</dbReference>
<dbReference type="InterPro" id="IPR011051">
    <property type="entry name" value="RmlC_Cupin_sf"/>
</dbReference>
<dbReference type="PANTHER" id="PTHR46797:SF1">
    <property type="entry name" value="METHYLPHOSPHONATE SYNTHASE"/>
    <property type="match status" value="1"/>
</dbReference>
<dbReference type="InterPro" id="IPR010982">
    <property type="entry name" value="Lambda_DNA-bd_dom_sf"/>
</dbReference>
<accession>A0A8J2U167</accession>
<dbReference type="Pfam" id="PF13560">
    <property type="entry name" value="HTH_31"/>
    <property type="match status" value="1"/>
</dbReference>
<dbReference type="PROSITE" id="PS50943">
    <property type="entry name" value="HTH_CROC1"/>
    <property type="match status" value="1"/>
</dbReference>
<dbReference type="CDD" id="cd02209">
    <property type="entry name" value="cupin_XRE_C"/>
    <property type="match status" value="1"/>
</dbReference>
<comment type="caution">
    <text evidence="3">The sequence shown here is derived from an EMBL/GenBank/DDBJ whole genome shotgun (WGS) entry which is preliminary data.</text>
</comment>
<feature type="domain" description="HTH cro/C1-type" evidence="2">
    <location>
        <begin position="19"/>
        <end position="73"/>
    </location>
</feature>
<evidence type="ECO:0000313" key="3">
    <source>
        <dbReference type="EMBL" id="GGA28144.1"/>
    </source>
</evidence>
<dbReference type="AlphaFoldDB" id="A0A8J2U167"/>
<dbReference type="Gene3D" id="1.10.260.40">
    <property type="entry name" value="lambda repressor-like DNA-binding domains"/>
    <property type="match status" value="1"/>
</dbReference>
<dbReference type="SUPFAM" id="SSF47413">
    <property type="entry name" value="lambda repressor-like DNA-binding domains"/>
    <property type="match status" value="1"/>
</dbReference>
<dbReference type="CDD" id="cd00093">
    <property type="entry name" value="HTH_XRE"/>
    <property type="match status" value="1"/>
</dbReference>
<evidence type="ECO:0000313" key="4">
    <source>
        <dbReference type="Proteomes" id="UP000616114"/>
    </source>
</evidence>
<dbReference type="Pfam" id="PF07883">
    <property type="entry name" value="Cupin_2"/>
    <property type="match status" value="1"/>
</dbReference>
<dbReference type="PANTHER" id="PTHR46797">
    <property type="entry name" value="HTH-TYPE TRANSCRIPTIONAL REGULATOR"/>
    <property type="match status" value="1"/>
</dbReference>
<dbReference type="GO" id="GO:0003677">
    <property type="term" value="F:DNA binding"/>
    <property type="evidence" value="ECO:0007669"/>
    <property type="project" value="UniProtKB-KW"/>
</dbReference>